<dbReference type="STRING" id="716928.GCA_000261485_04400"/>
<dbReference type="eggNOG" id="ENOG5033I3B">
    <property type="taxonomic scope" value="Bacteria"/>
</dbReference>
<gene>
    <name evidence="2" type="ORF">SJ05684_b50630</name>
</gene>
<keyword evidence="3" id="KW-1185">Reference proteome</keyword>
<dbReference type="RefSeq" id="WP_050980139.1">
    <property type="nucleotide sequence ID" value="NZ_AJQT01000097.1"/>
</dbReference>
<organism evidence="2 3">
    <name type="scientific">Sinorhizobium sojae CCBAU 05684</name>
    <dbReference type="NCBI Taxonomy" id="716928"/>
    <lineage>
        <taxon>Bacteria</taxon>
        <taxon>Pseudomonadati</taxon>
        <taxon>Pseudomonadota</taxon>
        <taxon>Alphaproteobacteria</taxon>
        <taxon>Hyphomicrobiales</taxon>
        <taxon>Rhizobiaceae</taxon>
        <taxon>Sinorhizobium/Ensifer group</taxon>
        <taxon>Sinorhizobium</taxon>
    </lineage>
</organism>
<keyword evidence="1" id="KW-1133">Transmembrane helix</keyword>
<dbReference type="OrthoDB" id="8163830at2"/>
<name>A0A249PK07_9HYPH</name>
<feature type="transmembrane region" description="Helical" evidence="1">
    <location>
        <begin position="100"/>
        <end position="119"/>
    </location>
</feature>
<proteinExistence type="predicted"/>
<evidence type="ECO:0000313" key="3">
    <source>
        <dbReference type="Proteomes" id="UP000217211"/>
    </source>
</evidence>
<evidence type="ECO:0000313" key="2">
    <source>
        <dbReference type="EMBL" id="ASY66045.1"/>
    </source>
</evidence>
<dbReference type="AlphaFoldDB" id="A0A249PK07"/>
<dbReference type="EMBL" id="CP023068">
    <property type="protein sequence ID" value="ASY66045.1"/>
    <property type="molecule type" value="Genomic_DNA"/>
</dbReference>
<protein>
    <submittedName>
        <fullName evidence="2">Putative membrane protein</fullName>
    </submittedName>
</protein>
<dbReference type="Proteomes" id="UP000217211">
    <property type="component" value="Plasmid pSJ05684b"/>
</dbReference>
<dbReference type="KEGG" id="esj:SJ05684_b50630"/>
<sequence>MKNPAREAPIASAILFLLSGPTLWAGHLLLVYGFQSATCVVGSGSVAPSALIQTWVVLATLGAILVLCFGIFFPDRLAHMLRYDMPDPHNRTFSIRVERLLSLLSLTGVIWSGTSIFLIDVCGILR</sequence>
<keyword evidence="1" id="KW-0812">Transmembrane</keyword>
<evidence type="ECO:0000256" key="1">
    <source>
        <dbReference type="SAM" id="Phobius"/>
    </source>
</evidence>
<keyword evidence="2" id="KW-0614">Plasmid</keyword>
<keyword evidence="1" id="KW-0472">Membrane</keyword>
<reference evidence="2 3" key="1">
    <citation type="submission" date="2017-08" db="EMBL/GenBank/DDBJ databases">
        <title>Multipartite genome sequences of Sinorhizobium species nodulating soybeans.</title>
        <authorList>
            <person name="Tian C.F."/>
        </authorList>
    </citation>
    <scope>NUCLEOTIDE SEQUENCE [LARGE SCALE GENOMIC DNA]</scope>
    <source>
        <strain evidence="2 3">CCBAU 05684</strain>
        <plasmid evidence="3">psj05684b</plasmid>
    </source>
</reference>
<feature type="transmembrane region" description="Helical" evidence="1">
    <location>
        <begin position="52"/>
        <end position="73"/>
    </location>
</feature>
<geneLocation type="plasmid" evidence="3">
    <name>psj05684b</name>
</geneLocation>
<accession>A0A249PK07</accession>